<proteinExistence type="predicted"/>
<dbReference type="RefSeq" id="WP_260189065.1">
    <property type="nucleotide sequence ID" value="NZ_JAFFZE010000003.1"/>
</dbReference>
<dbReference type="Proteomes" id="UP001156441">
    <property type="component" value="Unassembled WGS sequence"/>
</dbReference>
<evidence type="ECO:0000313" key="1">
    <source>
        <dbReference type="EMBL" id="MCT2581707.1"/>
    </source>
</evidence>
<gene>
    <name evidence="1" type="ORF">JT362_01050</name>
</gene>
<accession>A0ABT2J1G9</accession>
<organism evidence="1 2">
    <name type="scientific">Actinophytocola gossypii</name>
    <dbReference type="NCBI Taxonomy" id="2812003"/>
    <lineage>
        <taxon>Bacteria</taxon>
        <taxon>Bacillati</taxon>
        <taxon>Actinomycetota</taxon>
        <taxon>Actinomycetes</taxon>
        <taxon>Pseudonocardiales</taxon>
        <taxon>Pseudonocardiaceae</taxon>
    </lineage>
</organism>
<comment type="caution">
    <text evidence="1">The sequence shown here is derived from an EMBL/GenBank/DDBJ whole genome shotgun (WGS) entry which is preliminary data.</text>
</comment>
<keyword evidence="2" id="KW-1185">Reference proteome</keyword>
<protein>
    <submittedName>
        <fullName evidence="1">N-acetyltransferase</fullName>
    </submittedName>
</protein>
<name>A0ABT2J1G9_9PSEU</name>
<dbReference type="EMBL" id="JAFFZE010000003">
    <property type="protein sequence ID" value="MCT2581707.1"/>
    <property type="molecule type" value="Genomic_DNA"/>
</dbReference>
<evidence type="ECO:0000313" key="2">
    <source>
        <dbReference type="Proteomes" id="UP001156441"/>
    </source>
</evidence>
<sequence>MTVHPLLPVLLAAASGEFPPADGAVVALPPLPGGLAAVVSLTGRAYVAADEPPDGLDAFGGTFRPEVLLRLAGPGGEVGTLDVTLVAHGLGGGVGGGGLPARTDLDGHPRVRHARAIRRDVRVYGDERGLVTLAAGLAGRRELSLELSGQGERGVGRGLITDALGLVPAGEPVFAAVAPGNARSLRAFLAVGFQPVGAEVILRTAAGSAR</sequence>
<reference evidence="1 2" key="1">
    <citation type="submission" date="2021-02" db="EMBL/GenBank/DDBJ databases">
        <title>Actinophytocola xerophila sp. nov., isolated from soil of cotton cropping field.</title>
        <authorList>
            <person name="Huang R."/>
            <person name="Chen X."/>
            <person name="Ge X."/>
            <person name="Liu W."/>
        </authorList>
    </citation>
    <scope>NUCLEOTIDE SEQUENCE [LARGE SCALE GENOMIC DNA]</scope>
    <source>
        <strain evidence="1 2">S1-96</strain>
    </source>
</reference>